<dbReference type="Proteomes" id="UP000321393">
    <property type="component" value="Unassembled WGS sequence"/>
</dbReference>
<feature type="region of interest" description="Disordered" evidence="1">
    <location>
        <begin position="434"/>
        <end position="467"/>
    </location>
</feature>
<dbReference type="PANTHER" id="PTHR34418">
    <property type="entry name" value="NUCLEAR PORE COMPLEX PROTEIN NUP214 ISOFORM X1"/>
    <property type="match status" value="1"/>
</dbReference>
<feature type="compositionally biased region" description="Polar residues" evidence="1">
    <location>
        <begin position="1183"/>
        <end position="1194"/>
    </location>
</feature>
<feature type="compositionally biased region" description="Polar residues" evidence="1">
    <location>
        <begin position="1314"/>
        <end position="1331"/>
    </location>
</feature>
<dbReference type="PANTHER" id="PTHR34418:SF3">
    <property type="entry name" value="NUCLEAR PORE COMPLEX PROTEIN NUP214"/>
    <property type="match status" value="1"/>
</dbReference>
<name>A0A5A7SY34_CUCMM</name>
<dbReference type="GO" id="GO:0017056">
    <property type="term" value="F:structural constituent of nuclear pore"/>
    <property type="evidence" value="ECO:0007669"/>
    <property type="project" value="InterPro"/>
</dbReference>
<evidence type="ECO:0000313" key="3">
    <source>
        <dbReference type="Proteomes" id="UP000321393"/>
    </source>
</evidence>
<organism evidence="2 3">
    <name type="scientific">Cucumis melo var. makuwa</name>
    <name type="common">Oriental melon</name>
    <dbReference type="NCBI Taxonomy" id="1194695"/>
    <lineage>
        <taxon>Eukaryota</taxon>
        <taxon>Viridiplantae</taxon>
        <taxon>Streptophyta</taxon>
        <taxon>Embryophyta</taxon>
        <taxon>Tracheophyta</taxon>
        <taxon>Spermatophyta</taxon>
        <taxon>Magnoliopsida</taxon>
        <taxon>eudicotyledons</taxon>
        <taxon>Gunneridae</taxon>
        <taxon>Pentapetalae</taxon>
        <taxon>rosids</taxon>
        <taxon>fabids</taxon>
        <taxon>Cucurbitales</taxon>
        <taxon>Cucurbitaceae</taxon>
        <taxon>Benincaseae</taxon>
        <taxon>Cucumis</taxon>
    </lineage>
</organism>
<feature type="region of interest" description="Disordered" evidence="1">
    <location>
        <begin position="1563"/>
        <end position="1583"/>
    </location>
</feature>
<feature type="region of interest" description="Disordered" evidence="1">
    <location>
        <begin position="1421"/>
        <end position="1446"/>
    </location>
</feature>
<reference evidence="2 3" key="1">
    <citation type="submission" date="2019-08" db="EMBL/GenBank/DDBJ databases">
        <title>Draft genome sequences of two oriental melons (Cucumis melo L. var makuwa).</title>
        <authorList>
            <person name="Kwon S.-Y."/>
        </authorList>
    </citation>
    <scope>NUCLEOTIDE SEQUENCE [LARGE SCALE GENOMIC DNA]</scope>
    <source>
        <strain evidence="3">cv. SW 3</strain>
        <tissue evidence="2">Leaf</tissue>
    </source>
</reference>
<accession>A0A5A7SY34</accession>
<gene>
    <name evidence="2" type="ORF">E6C27_scaffold65G001060</name>
</gene>
<feature type="compositionally biased region" description="Low complexity" evidence="1">
    <location>
        <begin position="1052"/>
        <end position="1062"/>
    </location>
</feature>
<dbReference type="SUPFAM" id="SSF117289">
    <property type="entry name" value="Nucleoporin domain"/>
    <property type="match status" value="1"/>
</dbReference>
<feature type="compositionally biased region" description="Gly residues" evidence="1">
    <location>
        <begin position="1573"/>
        <end position="1583"/>
    </location>
</feature>
<feature type="compositionally biased region" description="Basic and acidic residues" evidence="1">
    <location>
        <begin position="1031"/>
        <end position="1040"/>
    </location>
</feature>
<protein>
    <submittedName>
        <fullName evidence="2">Nuclear pore complex protein NUP214</fullName>
    </submittedName>
</protein>
<dbReference type="OrthoDB" id="248320at2759"/>
<feature type="compositionally biased region" description="Polar residues" evidence="1">
    <location>
        <begin position="1082"/>
        <end position="1102"/>
    </location>
</feature>
<proteinExistence type="predicted"/>
<feature type="region of interest" description="Disordered" evidence="1">
    <location>
        <begin position="975"/>
        <end position="1110"/>
    </location>
</feature>
<dbReference type="GO" id="GO:0006405">
    <property type="term" value="P:RNA export from nucleus"/>
    <property type="evidence" value="ECO:0007669"/>
    <property type="project" value="InterPro"/>
</dbReference>
<feature type="region of interest" description="Disordered" evidence="1">
    <location>
        <begin position="1307"/>
        <end position="1371"/>
    </location>
</feature>
<feature type="region of interest" description="Disordered" evidence="1">
    <location>
        <begin position="1171"/>
        <end position="1224"/>
    </location>
</feature>
<feature type="compositionally biased region" description="Basic and acidic residues" evidence="1">
    <location>
        <begin position="452"/>
        <end position="467"/>
    </location>
</feature>
<comment type="caution">
    <text evidence="2">The sequence shown here is derived from an EMBL/GenBank/DDBJ whole genome shotgun (WGS) entry which is preliminary data.</text>
</comment>
<feature type="region of interest" description="Disordered" evidence="1">
    <location>
        <begin position="484"/>
        <end position="551"/>
    </location>
</feature>
<feature type="compositionally biased region" description="Polar residues" evidence="1">
    <location>
        <begin position="493"/>
        <end position="508"/>
    </location>
</feature>
<feature type="compositionally biased region" description="Acidic residues" evidence="1">
    <location>
        <begin position="1429"/>
        <end position="1438"/>
    </location>
</feature>
<dbReference type="STRING" id="1194695.A0A5A7SY34"/>
<dbReference type="InterPro" id="IPR044694">
    <property type="entry name" value="NUP214"/>
</dbReference>
<evidence type="ECO:0000313" key="2">
    <source>
        <dbReference type="EMBL" id="KAA0034115.1"/>
    </source>
</evidence>
<sequence>MASVDSGSSPLIPLEDAGEGEQIVRNDFYFQKIGKPVPVKLGDSIFDPESPPSQPIALSESSGLIFVAHLSGFFVVRIKDVIASAQEIKNGGTCSSVQDLSIVDVSIGKVHILAVSTDNSVLAAVVAGDVHIFSVQSLLDKAEKPYSSCSITDSSFIKDFKWTRKLENTYLVLSKHGQLYQGSVNGPLTHVMHDIDAVECSVKGKFIAVAKKDTLTIFSHRFKERLSMSLLPSLGNGETDTDFTVKVDCIKWVRADCIIIGCFQVTATGDEEDYLVLVIKSKDGKITDVSSNKVLLSFCDIHSGFTRDILPGESGPCLLLSYLDTCKLAIVANRLYVEDHIALLGLLLEVENEVAVVNIDRNTSLPKIELQANGDDNLVMGLCVDRVSLPGKVIVKVGFEDMREVSPYCILVCLTLEGELIMFQFSSVNETEAPHETVSACDDEEDDITVPTDDRSESKKESREANVDLKMQVTEKITISSEIPREKVKTSNDIKSSNNDRSPVSNIDESAIVSPEGNTKSQKVDSFIHSQSLKSSAPERPPNNEIGNFDKPVLKFTGLGSVSISGKPEDVPSQPFPNVKESQKRLGSTGLVAASELSSEKTMFFKKIDPVSSVLTSNSLQSSNTENYGPSFGTANAFTGFAGKPFQPKDVPSTLTQSGRQVTGGAGKIESLPVIRSSQISLQDKFSSGKISNEKHDGSERYYSNSPLAKPMKEMCEGLDTLLESIEESGGFMDACTAFQKSSVEALELGLASLSDECQIWRSTMNERVQEVQNLFDKMVQVLSKKTYIEGIVMQASDSKYWEQWDRQKLSSELELKRQHILKMNQVGLFLFQKPLNFSNFRCYLYSSFFQNITNQLIELERHFNGLELNKFGGNEESQVSERALQRKFGSSRHSHSLHSLNNIMGSQLATAQLLSESLSKQLAALNMESPPLKRQSATKELFETIGLTYDASFSSPNVNKIADTSSKKLLLSSDSFSSKGTSRRKQQSGTKNSEAETGRRRRDSLDRNLASVDPPKTTVKRMLLQGTPSSEEKQFRSRTPEGAATVERPASRITSSISSSSKNAGHDSENPATPFMWASVLQPSNTSRQKSLPLQKTNATAPSPPPVFQSSHDMLKKNNNAAHSATSENKFTDMACPEKSKASDFFSATRSDSVQKSKINVDQKSSIFTISSKQTPPPEDSIGTSNVDNQKTANVKERHTTTSQLFGSANKPESPFVGTMPSLVPTVDGARKTEEKKSVTTISQSVSAPAPLNTSSSASTLFSGFAVSKSLPSSAAVAAVVDLNQPQSTSTQLNFSPVVSGSNSLFQAPKVPTSPTLSSLNPTMESSKTELSVLKSNDDAEKQTLSSKPGSHELKFQPSITPADKNHVEPTSKTQTVFKDVGGQVPNVVGDAQAQQPSVAFASIPSQNLTSKIFANSRNETSNAVVTQDDDMDEEAPETNNNVEFNLSSLGGFGNSSTPISGAPKPNPFGGPFGNVNAASVTTSFNMASPPSGELFRPASFSFQSPLASQAASQPTNSVAFSGAFGSAVATQAPPQGGFGQPAQIGVGQQALGNVLGSFGQSRQLGPTLPGTGSGSPGGFSGGFTNAKPVGVGGFAGVGSGGGGGFGGVGGFAGAASTGGGFAGASSTTGGFAGAAGGGFGGTAGGFGAFGSQQVSGGGFSAFGTAAAGGASVTGKPPELFTQIRK</sequence>
<feature type="compositionally biased region" description="Basic and acidic residues" evidence="1">
    <location>
        <begin position="994"/>
        <end position="1007"/>
    </location>
</feature>
<dbReference type="EMBL" id="SSTE01020484">
    <property type="protein sequence ID" value="KAA0034115.1"/>
    <property type="molecule type" value="Genomic_DNA"/>
</dbReference>
<evidence type="ECO:0000256" key="1">
    <source>
        <dbReference type="SAM" id="MobiDB-lite"/>
    </source>
</evidence>